<protein>
    <submittedName>
        <fullName evidence="4">Polyketide synthase</fullName>
    </submittedName>
</protein>
<dbReference type="RefSeq" id="WP_311885159.1">
    <property type="nucleotide sequence ID" value="NZ_CP119391.1"/>
</dbReference>
<dbReference type="EMBL" id="CP119391">
    <property type="protein sequence ID" value="WNK21187.1"/>
    <property type="molecule type" value="Genomic_DNA"/>
</dbReference>
<dbReference type="Proteomes" id="UP001301869">
    <property type="component" value="Chromosome"/>
</dbReference>
<proteinExistence type="predicted"/>
<dbReference type="InterPro" id="IPR014030">
    <property type="entry name" value="Ketoacyl_synth_N"/>
</dbReference>
<dbReference type="PANTHER" id="PTHR43775:SF37">
    <property type="entry name" value="SI:DKEY-61P9.11"/>
    <property type="match status" value="1"/>
</dbReference>
<dbReference type="PANTHER" id="PTHR43775">
    <property type="entry name" value="FATTY ACID SYNTHASE"/>
    <property type="match status" value="1"/>
</dbReference>
<evidence type="ECO:0000313" key="4">
    <source>
        <dbReference type="EMBL" id="WNK21187.1"/>
    </source>
</evidence>
<sequence>MKKRVAIIGAAYRFPGSASATFWQALQDGKDLVTRVAPERWSQEAFWHPDRRHPGTSVSFAAGSLGDVSGFDAAFFGISPREAAHMDPQQRIMLELAWEGFEDAGIPPSALRGSQCGVYLGVASLDYAYRMTDDLSALEASSATGNTASIVANRLSWYGLTRQGVG</sequence>
<gene>
    <name evidence="4" type="ORF">P1P91_05805</name>
</gene>
<reference evidence="4 5" key="1">
    <citation type="submission" date="2023-03" db="EMBL/GenBank/DDBJ databases">
        <title>Halomonas sp. nov., isolated from Korean tranditional fermented seafood 'Jeotgal'.</title>
        <authorList>
            <person name="Kim B."/>
            <person name="Shin N.-R."/>
        </authorList>
    </citation>
    <scope>NUCLEOTIDE SEQUENCE [LARGE SCALE GENOMIC DNA]</scope>
    <source>
        <strain evidence="4 5">SG2L-4</strain>
    </source>
</reference>
<keyword evidence="2" id="KW-0597">Phosphoprotein</keyword>
<dbReference type="Gene3D" id="3.40.47.10">
    <property type="match status" value="1"/>
</dbReference>
<evidence type="ECO:0000313" key="5">
    <source>
        <dbReference type="Proteomes" id="UP001301869"/>
    </source>
</evidence>
<dbReference type="SUPFAM" id="SSF53901">
    <property type="entry name" value="Thiolase-like"/>
    <property type="match status" value="1"/>
</dbReference>
<dbReference type="PROSITE" id="PS52004">
    <property type="entry name" value="KS3_2"/>
    <property type="match status" value="1"/>
</dbReference>
<evidence type="ECO:0000256" key="1">
    <source>
        <dbReference type="ARBA" id="ARBA00022450"/>
    </source>
</evidence>
<name>A0ABY9Z2C8_9GAMM</name>
<dbReference type="Pfam" id="PF00109">
    <property type="entry name" value="ketoacyl-synt"/>
    <property type="match status" value="1"/>
</dbReference>
<dbReference type="InterPro" id="IPR020841">
    <property type="entry name" value="PKS_Beta-ketoAc_synthase_dom"/>
</dbReference>
<evidence type="ECO:0000259" key="3">
    <source>
        <dbReference type="PROSITE" id="PS52004"/>
    </source>
</evidence>
<evidence type="ECO:0000256" key="2">
    <source>
        <dbReference type="ARBA" id="ARBA00022553"/>
    </source>
</evidence>
<dbReference type="CDD" id="cd00833">
    <property type="entry name" value="PKS"/>
    <property type="match status" value="1"/>
</dbReference>
<accession>A0ABY9Z2C8</accession>
<dbReference type="SMART" id="SM00825">
    <property type="entry name" value="PKS_KS"/>
    <property type="match status" value="1"/>
</dbReference>
<feature type="domain" description="Ketosynthase family 3 (KS3)" evidence="3">
    <location>
        <begin position="2"/>
        <end position="166"/>
    </location>
</feature>
<dbReference type="InterPro" id="IPR050091">
    <property type="entry name" value="PKS_NRPS_Biosynth_Enz"/>
</dbReference>
<organism evidence="4 5">
    <name type="scientific">Halomonas piscis</name>
    <dbReference type="NCBI Taxonomy" id="3031727"/>
    <lineage>
        <taxon>Bacteria</taxon>
        <taxon>Pseudomonadati</taxon>
        <taxon>Pseudomonadota</taxon>
        <taxon>Gammaproteobacteria</taxon>
        <taxon>Oceanospirillales</taxon>
        <taxon>Halomonadaceae</taxon>
        <taxon>Halomonas</taxon>
    </lineage>
</organism>
<keyword evidence="1" id="KW-0596">Phosphopantetheine</keyword>
<dbReference type="InterPro" id="IPR016039">
    <property type="entry name" value="Thiolase-like"/>
</dbReference>
<keyword evidence="5" id="KW-1185">Reference proteome</keyword>